<feature type="chain" id="PRO_5006458687" description="C-type lectin domain-containing protein" evidence="1">
    <location>
        <begin position="25"/>
        <end position="370"/>
    </location>
</feature>
<name>B4P3N1_DROYA</name>
<dbReference type="SMART" id="SM00034">
    <property type="entry name" value="CLECT"/>
    <property type="match status" value="1"/>
</dbReference>
<dbReference type="Pfam" id="PF00059">
    <property type="entry name" value="Lectin_C"/>
    <property type="match status" value="1"/>
</dbReference>
<evidence type="ECO:0000313" key="3">
    <source>
        <dbReference type="EMBL" id="EDW87298.2"/>
    </source>
</evidence>
<dbReference type="OrthoDB" id="6727623at2759"/>
<reference evidence="3 4" key="1">
    <citation type="journal article" date="2007" name="Nature">
        <title>Evolution of genes and genomes on the Drosophila phylogeny.</title>
        <authorList>
            <consortium name="Drosophila 12 Genomes Consortium"/>
            <person name="Clark A.G."/>
            <person name="Eisen M.B."/>
            <person name="Smith D.R."/>
            <person name="Bergman C.M."/>
            <person name="Oliver B."/>
            <person name="Markow T.A."/>
            <person name="Kaufman T.C."/>
            <person name="Kellis M."/>
            <person name="Gelbart W."/>
            <person name="Iyer V.N."/>
            <person name="Pollard D.A."/>
            <person name="Sackton T.B."/>
            <person name="Larracuente A.M."/>
            <person name="Singh N.D."/>
            <person name="Abad J.P."/>
            <person name="Abt D.N."/>
            <person name="Adryan B."/>
            <person name="Aguade M."/>
            <person name="Akashi H."/>
            <person name="Anderson W.W."/>
            <person name="Aquadro C.F."/>
            <person name="Ardell D.H."/>
            <person name="Arguello R."/>
            <person name="Artieri C.G."/>
            <person name="Barbash D.A."/>
            <person name="Barker D."/>
            <person name="Barsanti P."/>
            <person name="Batterham P."/>
            <person name="Batzoglou S."/>
            <person name="Begun D."/>
            <person name="Bhutkar A."/>
            <person name="Blanco E."/>
            <person name="Bosak S.A."/>
            <person name="Bradley R.K."/>
            <person name="Brand A.D."/>
            <person name="Brent M.R."/>
            <person name="Brooks A.N."/>
            <person name="Brown R.H."/>
            <person name="Butlin R.K."/>
            <person name="Caggese C."/>
            <person name="Calvi B.R."/>
            <person name="Bernardo de Carvalho A."/>
            <person name="Caspi A."/>
            <person name="Castrezana S."/>
            <person name="Celniker S.E."/>
            <person name="Chang J.L."/>
            <person name="Chapple C."/>
            <person name="Chatterji S."/>
            <person name="Chinwalla A."/>
            <person name="Civetta A."/>
            <person name="Clifton S.W."/>
            <person name="Comeron J.M."/>
            <person name="Costello J.C."/>
            <person name="Coyne J.A."/>
            <person name="Daub J."/>
            <person name="David R.G."/>
            <person name="Delcher A.L."/>
            <person name="Delehaunty K."/>
            <person name="Do C.B."/>
            <person name="Ebling H."/>
            <person name="Edwards K."/>
            <person name="Eickbush T."/>
            <person name="Evans J.D."/>
            <person name="Filipski A."/>
            <person name="Findeiss S."/>
            <person name="Freyhult E."/>
            <person name="Fulton L."/>
            <person name="Fulton R."/>
            <person name="Garcia A.C."/>
            <person name="Gardiner A."/>
            <person name="Garfield D.A."/>
            <person name="Garvin B.E."/>
            <person name="Gibson G."/>
            <person name="Gilbert D."/>
            <person name="Gnerre S."/>
            <person name="Godfrey J."/>
            <person name="Good R."/>
            <person name="Gotea V."/>
            <person name="Gravely B."/>
            <person name="Greenberg A.J."/>
            <person name="Griffiths-Jones S."/>
            <person name="Gross S."/>
            <person name="Guigo R."/>
            <person name="Gustafson E.A."/>
            <person name="Haerty W."/>
            <person name="Hahn M.W."/>
            <person name="Halligan D.L."/>
            <person name="Halpern A.L."/>
            <person name="Halter G.M."/>
            <person name="Han M.V."/>
            <person name="Heger A."/>
            <person name="Hillier L."/>
            <person name="Hinrichs A.S."/>
            <person name="Holmes I."/>
            <person name="Hoskins R.A."/>
            <person name="Hubisz M.J."/>
            <person name="Hultmark D."/>
            <person name="Huntley M.A."/>
            <person name="Jaffe D.B."/>
            <person name="Jagadeeshan S."/>
            <person name="Jeck W.R."/>
            <person name="Johnson J."/>
            <person name="Jones C.D."/>
            <person name="Jordan W.C."/>
            <person name="Karpen G.H."/>
            <person name="Kataoka E."/>
            <person name="Keightley P.D."/>
            <person name="Kheradpour P."/>
            <person name="Kirkness E.F."/>
            <person name="Koerich L.B."/>
            <person name="Kristiansen K."/>
            <person name="Kudrna D."/>
            <person name="Kulathinal R.J."/>
            <person name="Kumar S."/>
            <person name="Kwok R."/>
            <person name="Lander E."/>
            <person name="Langley C.H."/>
            <person name="Lapoint R."/>
            <person name="Lazzaro B.P."/>
            <person name="Lee S.J."/>
            <person name="Levesque L."/>
            <person name="Li R."/>
            <person name="Lin C.F."/>
            <person name="Lin M.F."/>
            <person name="Lindblad-Toh K."/>
            <person name="Llopart A."/>
            <person name="Long M."/>
            <person name="Low L."/>
            <person name="Lozovsky E."/>
            <person name="Lu J."/>
            <person name="Luo M."/>
            <person name="Machado C.A."/>
            <person name="Makalowski W."/>
            <person name="Marzo M."/>
            <person name="Matsuda M."/>
            <person name="Matzkin L."/>
            <person name="McAllister B."/>
            <person name="McBride C.S."/>
            <person name="McKernan B."/>
            <person name="McKernan K."/>
            <person name="Mendez-Lago M."/>
            <person name="Minx P."/>
            <person name="Mollenhauer M.U."/>
            <person name="Montooth K."/>
            <person name="Mount S.M."/>
            <person name="Mu X."/>
            <person name="Myers E."/>
            <person name="Negre B."/>
            <person name="Newfeld S."/>
            <person name="Nielsen R."/>
            <person name="Noor M.A."/>
            <person name="O'Grady P."/>
            <person name="Pachter L."/>
            <person name="Papaceit M."/>
            <person name="Parisi M.J."/>
            <person name="Parisi M."/>
            <person name="Parts L."/>
            <person name="Pedersen J.S."/>
            <person name="Pesole G."/>
            <person name="Phillippy A.M."/>
            <person name="Ponting C.P."/>
            <person name="Pop M."/>
            <person name="Porcelli D."/>
            <person name="Powell J.R."/>
            <person name="Prohaska S."/>
            <person name="Pruitt K."/>
            <person name="Puig M."/>
            <person name="Quesneville H."/>
            <person name="Ram K.R."/>
            <person name="Rand D."/>
            <person name="Rasmussen M.D."/>
            <person name="Reed L.K."/>
            <person name="Reenan R."/>
            <person name="Reily A."/>
            <person name="Remington K.A."/>
            <person name="Rieger T.T."/>
            <person name="Ritchie M.G."/>
            <person name="Robin C."/>
            <person name="Rogers Y.H."/>
            <person name="Rohde C."/>
            <person name="Rozas J."/>
            <person name="Rubenfield M.J."/>
            <person name="Ruiz A."/>
            <person name="Russo S."/>
            <person name="Salzberg S.L."/>
            <person name="Sanchez-Gracia A."/>
            <person name="Saranga D.J."/>
            <person name="Sato H."/>
            <person name="Schaeffer S.W."/>
            <person name="Schatz M.C."/>
            <person name="Schlenke T."/>
            <person name="Schwartz R."/>
            <person name="Segarra C."/>
            <person name="Singh R.S."/>
            <person name="Sirot L."/>
            <person name="Sirota M."/>
            <person name="Sisneros N.B."/>
            <person name="Smith C.D."/>
            <person name="Smith T.F."/>
            <person name="Spieth J."/>
            <person name="Stage D.E."/>
            <person name="Stark A."/>
            <person name="Stephan W."/>
            <person name="Strausberg R.L."/>
            <person name="Strempel S."/>
            <person name="Sturgill D."/>
            <person name="Sutton G."/>
            <person name="Sutton G.G."/>
            <person name="Tao W."/>
            <person name="Teichmann S."/>
            <person name="Tobari Y.N."/>
            <person name="Tomimura Y."/>
            <person name="Tsolas J.M."/>
            <person name="Valente V.L."/>
            <person name="Venter E."/>
            <person name="Venter J.C."/>
            <person name="Vicario S."/>
            <person name="Vieira F.G."/>
            <person name="Vilella A.J."/>
            <person name="Villasante A."/>
            <person name="Walenz B."/>
            <person name="Wang J."/>
            <person name="Wasserman M."/>
            <person name="Watts T."/>
            <person name="Wilson D."/>
            <person name="Wilson R.K."/>
            <person name="Wing R.A."/>
            <person name="Wolfner M.F."/>
            <person name="Wong A."/>
            <person name="Wong G.K."/>
            <person name="Wu C.I."/>
            <person name="Wu G."/>
            <person name="Yamamoto D."/>
            <person name="Yang H.P."/>
            <person name="Yang S.P."/>
            <person name="Yorke J.A."/>
            <person name="Yoshida K."/>
            <person name="Zdobnov E."/>
            <person name="Zhang P."/>
            <person name="Zhang Y."/>
            <person name="Zimin A.V."/>
            <person name="Baldwin J."/>
            <person name="Abdouelleil A."/>
            <person name="Abdulkadir J."/>
            <person name="Abebe A."/>
            <person name="Abera B."/>
            <person name="Abreu J."/>
            <person name="Acer S.C."/>
            <person name="Aftuck L."/>
            <person name="Alexander A."/>
            <person name="An P."/>
            <person name="Anderson E."/>
            <person name="Anderson S."/>
            <person name="Arachi H."/>
            <person name="Azer M."/>
            <person name="Bachantsang P."/>
            <person name="Barry A."/>
            <person name="Bayul T."/>
            <person name="Berlin A."/>
            <person name="Bessette D."/>
            <person name="Bloom T."/>
            <person name="Blye J."/>
            <person name="Boguslavskiy L."/>
            <person name="Bonnet C."/>
            <person name="Boukhgalter B."/>
            <person name="Bourzgui I."/>
            <person name="Brown A."/>
            <person name="Cahill P."/>
            <person name="Channer S."/>
            <person name="Cheshatsang Y."/>
            <person name="Chuda L."/>
            <person name="Citroen M."/>
            <person name="Collymore A."/>
            <person name="Cooke P."/>
            <person name="Costello M."/>
            <person name="D'Aco K."/>
            <person name="Daza R."/>
            <person name="De Haan G."/>
            <person name="DeGray S."/>
            <person name="DeMaso C."/>
            <person name="Dhargay N."/>
            <person name="Dooley K."/>
            <person name="Dooley E."/>
            <person name="Doricent M."/>
            <person name="Dorje P."/>
            <person name="Dorjee K."/>
            <person name="Dupes A."/>
            <person name="Elong R."/>
            <person name="Falk J."/>
            <person name="Farina A."/>
            <person name="Faro S."/>
            <person name="Ferguson D."/>
            <person name="Fisher S."/>
            <person name="Foley C.D."/>
            <person name="Franke A."/>
            <person name="Friedrich D."/>
            <person name="Gadbois L."/>
            <person name="Gearin G."/>
            <person name="Gearin C.R."/>
            <person name="Giannoukos G."/>
            <person name="Goode T."/>
            <person name="Graham J."/>
            <person name="Grandbois E."/>
            <person name="Grewal S."/>
            <person name="Gyaltsen K."/>
            <person name="Hafez N."/>
            <person name="Hagos B."/>
            <person name="Hall J."/>
            <person name="Henson C."/>
            <person name="Hollinger A."/>
            <person name="Honan T."/>
            <person name="Huard M.D."/>
            <person name="Hughes L."/>
            <person name="Hurhula B."/>
            <person name="Husby M.E."/>
            <person name="Kamat A."/>
            <person name="Kanga B."/>
            <person name="Kashin S."/>
            <person name="Khazanovich D."/>
            <person name="Kisner P."/>
            <person name="Lance K."/>
            <person name="Lara M."/>
            <person name="Lee W."/>
            <person name="Lennon N."/>
            <person name="Letendre F."/>
            <person name="LeVine R."/>
            <person name="Lipovsky A."/>
            <person name="Liu X."/>
            <person name="Liu J."/>
            <person name="Liu S."/>
            <person name="Lokyitsang T."/>
            <person name="Lokyitsang Y."/>
            <person name="Lubonja R."/>
            <person name="Lui A."/>
            <person name="MacDonald P."/>
            <person name="Magnisalis V."/>
            <person name="Maru K."/>
            <person name="Matthews C."/>
            <person name="McCusker W."/>
            <person name="McDonough S."/>
            <person name="Mehta T."/>
            <person name="Meldrim J."/>
            <person name="Meneus L."/>
            <person name="Mihai O."/>
            <person name="Mihalev A."/>
            <person name="Mihova T."/>
            <person name="Mittelman R."/>
            <person name="Mlenga V."/>
            <person name="Montmayeur A."/>
            <person name="Mulrain L."/>
            <person name="Navidi A."/>
            <person name="Naylor J."/>
            <person name="Negash T."/>
            <person name="Nguyen T."/>
            <person name="Nguyen N."/>
            <person name="Nicol R."/>
            <person name="Norbu C."/>
            <person name="Norbu N."/>
            <person name="Novod N."/>
            <person name="O'Neill B."/>
            <person name="Osman S."/>
            <person name="Markiewicz E."/>
            <person name="Oyono O.L."/>
            <person name="Patti C."/>
            <person name="Phunkhang P."/>
            <person name="Pierre F."/>
            <person name="Priest M."/>
            <person name="Raghuraman S."/>
            <person name="Rege F."/>
            <person name="Reyes R."/>
            <person name="Rise C."/>
            <person name="Rogov P."/>
            <person name="Ross K."/>
            <person name="Ryan E."/>
            <person name="Settipalli S."/>
            <person name="Shea T."/>
            <person name="Sherpa N."/>
            <person name="Shi L."/>
            <person name="Shih D."/>
            <person name="Sparrow T."/>
            <person name="Spaulding J."/>
            <person name="Stalker J."/>
            <person name="Stange-Thomann N."/>
            <person name="Stavropoulos S."/>
            <person name="Stone C."/>
            <person name="Strader C."/>
            <person name="Tesfaye S."/>
            <person name="Thomson T."/>
            <person name="Thoulutsang Y."/>
            <person name="Thoulutsang D."/>
            <person name="Topham K."/>
            <person name="Topping I."/>
            <person name="Tsamla T."/>
            <person name="Vassiliev H."/>
            <person name="Vo A."/>
            <person name="Wangchuk T."/>
            <person name="Wangdi T."/>
            <person name="Weiand M."/>
            <person name="Wilkinson J."/>
            <person name="Wilson A."/>
            <person name="Yadav S."/>
            <person name="Young G."/>
            <person name="Yu Q."/>
            <person name="Zembek L."/>
            <person name="Zhong D."/>
            <person name="Zimmer A."/>
            <person name="Zwirko Z."/>
            <person name="Jaffe D.B."/>
            <person name="Alvarez P."/>
            <person name="Brockman W."/>
            <person name="Butler J."/>
            <person name="Chin C."/>
            <person name="Gnerre S."/>
            <person name="Grabherr M."/>
            <person name="Kleber M."/>
            <person name="Mauceli E."/>
            <person name="MacCallum I."/>
        </authorList>
    </citation>
    <scope>NUCLEOTIDE SEQUENCE [LARGE SCALE GENOMIC DNA]</scope>
    <source>
        <strain evidence="4">Tai18E2 / Tucson 14021-0261.01</strain>
    </source>
</reference>
<dbReference type="PANTHER" id="PTHR22803">
    <property type="entry name" value="MANNOSE, PHOSPHOLIPASE, LECTIN RECEPTOR RELATED"/>
    <property type="match status" value="1"/>
</dbReference>
<feature type="domain" description="C-type lectin" evidence="2">
    <location>
        <begin position="249"/>
        <end position="363"/>
    </location>
</feature>
<dbReference type="Proteomes" id="UP000002282">
    <property type="component" value="Chromosome 2L"/>
</dbReference>
<dbReference type="InterPro" id="IPR016186">
    <property type="entry name" value="C-type_lectin-like/link_sf"/>
</dbReference>
<dbReference type="Gene3D" id="3.10.100.10">
    <property type="entry name" value="Mannose-Binding Protein A, subunit A"/>
    <property type="match status" value="1"/>
</dbReference>
<keyword evidence="4" id="KW-1185">Reference proteome</keyword>
<evidence type="ECO:0000256" key="1">
    <source>
        <dbReference type="SAM" id="SignalP"/>
    </source>
</evidence>
<evidence type="ECO:0000313" key="4">
    <source>
        <dbReference type="Proteomes" id="UP000002282"/>
    </source>
</evidence>
<dbReference type="KEGG" id="dya:Dyak_GE15323"/>
<dbReference type="HOGENOM" id="CLU_049894_13_0_1"/>
<protein>
    <recommendedName>
        <fullName evidence="2">C-type lectin domain-containing protein</fullName>
    </recommendedName>
</protein>
<gene>
    <name evidence="3" type="primary">Dyak\GE15323</name>
    <name evidence="3" type="synonym">dyak_GLEANR_1685</name>
    <name evidence="3" type="synonym">GE15323</name>
    <name evidence="3" type="ORF">Dyak_GE15323</name>
</gene>
<dbReference type="SMR" id="B4P3N1"/>
<dbReference type="InterPro" id="IPR050111">
    <property type="entry name" value="C-type_lectin/snaclec_domain"/>
</dbReference>
<dbReference type="CDD" id="cd00037">
    <property type="entry name" value="CLECT"/>
    <property type="match status" value="1"/>
</dbReference>
<dbReference type="PROSITE" id="PS51257">
    <property type="entry name" value="PROKAR_LIPOPROTEIN"/>
    <property type="match status" value="1"/>
</dbReference>
<dbReference type="AlphaFoldDB" id="B4P3N1"/>
<dbReference type="FunFam" id="3.10.100.10:FF:000178">
    <property type="entry name" value="GM16582"/>
    <property type="match status" value="1"/>
</dbReference>
<accession>B4P3N1</accession>
<sequence>MCGLRIYFLCLVVASCILFGVSHATSDSICVLSDAPQQCGAFCLAALHPLYDQYSKSRQQEHSQEAMAMVKMIADSRTEQKELLTDYYLDVRELLNELAANLTSTARRDESTLQNMPNMQKLSISLLLVFFACHARVSSAATQSVCLLQDAPQQCGEFCLTVLSPMLDHIARHQDEWTSSILQANETEARLGRIEALQTAMHYRQKVLQEGLAKDIGSRLDRLESQQAALLRILTKFNRKIVPPKFELIGSRYFYIEDETRRNWTSAGSCCLQMGAQLAIIRSAEELASLKAKLNKERHYWLGITDLAREGDFRSSASGKRPNFFKWRAGQPNNFSGNQHCVDLLDGLMYDNKCEGLSYFVCQSDDDSLD</sequence>
<dbReference type="PROSITE" id="PS50041">
    <property type="entry name" value="C_TYPE_LECTIN_2"/>
    <property type="match status" value="1"/>
</dbReference>
<organism evidence="3 4">
    <name type="scientific">Drosophila yakuba</name>
    <name type="common">Fruit fly</name>
    <dbReference type="NCBI Taxonomy" id="7245"/>
    <lineage>
        <taxon>Eukaryota</taxon>
        <taxon>Metazoa</taxon>
        <taxon>Ecdysozoa</taxon>
        <taxon>Arthropoda</taxon>
        <taxon>Hexapoda</taxon>
        <taxon>Insecta</taxon>
        <taxon>Pterygota</taxon>
        <taxon>Neoptera</taxon>
        <taxon>Endopterygota</taxon>
        <taxon>Diptera</taxon>
        <taxon>Brachycera</taxon>
        <taxon>Muscomorpha</taxon>
        <taxon>Ephydroidea</taxon>
        <taxon>Drosophilidae</taxon>
        <taxon>Drosophila</taxon>
        <taxon>Sophophora</taxon>
    </lineage>
</organism>
<dbReference type="InterPro" id="IPR001304">
    <property type="entry name" value="C-type_lectin-like"/>
</dbReference>
<evidence type="ECO:0000259" key="2">
    <source>
        <dbReference type="PROSITE" id="PS50041"/>
    </source>
</evidence>
<reference evidence="3 4" key="2">
    <citation type="journal article" date="2007" name="PLoS Biol.">
        <title>Principles of genome evolution in the Drosophila melanogaster species group.</title>
        <authorList>
            <person name="Ranz J.M."/>
            <person name="Maurin D."/>
            <person name="Chan Y.S."/>
            <person name="von Grotthuss M."/>
            <person name="Hillier L.W."/>
            <person name="Roote J."/>
            <person name="Ashburner M."/>
            <person name="Bergman C.M."/>
        </authorList>
    </citation>
    <scope>NUCLEOTIDE SEQUENCE [LARGE SCALE GENOMIC DNA]</scope>
    <source>
        <strain evidence="4">Tai18E2 / Tucson 14021-0261.01</strain>
    </source>
</reference>
<dbReference type="InterPro" id="IPR016187">
    <property type="entry name" value="CTDL_fold"/>
</dbReference>
<dbReference type="EMBL" id="CM000157">
    <property type="protein sequence ID" value="EDW87298.2"/>
    <property type="molecule type" value="Genomic_DNA"/>
</dbReference>
<dbReference type="SUPFAM" id="SSF56436">
    <property type="entry name" value="C-type lectin-like"/>
    <property type="match status" value="1"/>
</dbReference>
<feature type="signal peptide" evidence="1">
    <location>
        <begin position="1"/>
        <end position="24"/>
    </location>
</feature>
<keyword evidence="1" id="KW-0732">Signal</keyword>
<dbReference type="eggNOG" id="KOG4297">
    <property type="taxonomic scope" value="Eukaryota"/>
</dbReference>
<proteinExistence type="predicted"/>